<reference evidence="4 5" key="1">
    <citation type="submission" date="2018-06" db="EMBL/GenBank/DDBJ databases">
        <title>Genomic Encyclopedia of Archaeal and Bacterial Type Strains, Phase II (KMG-II): from individual species to whole genera.</title>
        <authorList>
            <person name="Goeker M."/>
        </authorList>
    </citation>
    <scope>NUCLEOTIDE SEQUENCE [LARGE SCALE GENOMIC DNA]</scope>
    <source>
        <strain evidence="4 5">ATCC BAA-1881</strain>
    </source>
</reference>
<dbReference type="OrthoDB" id="9811314at2"/>
<dbReference type="RefSeq" id="WP_111324458.1">
    <property type="nucleotide sequence ID" value="NZ_BIFX01000001.1"/>
</dbReference>
<sequence>MAESRANGTIFHTHRLSNGLQIVAQPMPDFESVAVAFYVKTGSRDEKDPSIAGVSHFLEHMVFKGTQSLDWQEITLAFNKIGAELNAFTSHEATLFYARVLGEYLDRALELLSDMMYPRLAESDFEMEKEVIVNEIARSEDQPYNYAYRRMMQTYFGDHPLGHDVLGTRESIRNMRIEQMRNYWQQRYAANNIILTVAGNFDWNHLVEKAEQLCSSWRTGDASRDISHYEPAQPINNIMVDKKLKQQIMLLAMPSLDVKDPDYYAALLGGSILGDSDGSRLYWNIYQRGLAESASAGVWAMEGTGLMLMEANSTPEDAPKVLNLLRAELDSLLTDGVHEDELRRAKDKWISSMVLSSESTFVRMRSIASDWVTEGRLLSVDEEIERIEKVTTEDIMRALHRFPMREKQVLTALGPLTEEELLGTA</sequence>
<dbReference type="Pfam" id="PF00675">
    <property type="entry name" value="Peptidase_M16"/>
    <property type="match status" value="1"/>
</dbReference>
<comment type="similarity">
    <text evidence="1">Belongs to the peptidase M16 family.</text>
</comment>
<dbReference type="Pfam" id="PF05193">
    <property type="entry name" value="Peptidase_M16_C"/>
    <property type="match status" value="1"/>
</dbReference>
<evidence type="ECO:0000313" key="5">
    <source>
        <dbReference type="Proteomes" id="UP000248806"/>
    </source>
</evidence>
<dbReference type="GO" id="GO:0046872">
    <property type="term" value="F:metal ion binding"/>
    <property type="evidence" value="ECO:0007669"/>
    <property type="project" value="InterPro"/>
</dbReference>
<dbReference type="AlphaFoldDB" id="A0A326U2H3"/>
<dbReference type="InterPro" id="IPR050361">
    <property type="entry name" value="MPP/UQCRC_Complex"/>
</dbReference>
<dbReference type="Gene3D" id="3.30.830.10">
    <property type="entry name" value="Metalloenzyme, LuxS/M16 peptidase-like"/>
    <property type="match status" value="2"/>
</dbReference>
<dbReference type="InterPro" id="IPR011765">
    <property type="entry name" value="Pept_M16_N"/>
</dbReference>
<feature type="domain" description="Peptidase M16 N-terminal" evidence="2">
    <location>
        <begin position="29"/>
        <end position="168"/>
    </location>
</feature>
<gene>
    <name evidence="4" type="ORF">EI42_04121</name>
</gene>
<evidence type="ECO:0000259" key="3">
    <source>
        <dbReference type="Pfam" id="PF05193"/>
    </source>
</evidence>
<accession>A0A326U2H3</accession>
<feature type="domain" description="Peptidase M16 C-terminal" evidence="3">
    <location>
        <begin position="177"/>
        <end position="347"/>
    </location>
</feature>
<name>A0A326U2H3_THEHA</name>
<keyword evidence="5" id="KW-1185">Reference proteome</keyword>
<dbReference type="PANTHER" id="PTHR11851:SF49">
    <property type="entry name" value="MITOCHONDRIAL-PROCESSING PEPTIDASE SUBUNIT ALPHA"/>
    <property type="match status" value="1"/>
</dbReference>
<comment type="caution">
    <text evidence="4">The sequence shown here is derived from an EMBL/GenBank/DDBJ whole genome shotgun (WGS) entry which is preliminary data.</text>
</comment>
<organism evidence="4 5">
    <name type="scientific">Thermosporothrix hazakensis</name>
    <dbReference type="NCBI Taxonomy" id="644383"/>
    <lineage>
        <taxon>Bacteria</taxon>
        <taxon>Bacillati</taxon>
        <taxon>Chloroflexota</taxon>
        <taxon>Ktedonobacteria</taxon>
        <taxon>Ktedonobacterales</taxon>
        <taxon>Thermosporotrichaceae</taxon>
        <taxon>Thermosporothrix</taxon>
    </lineage>
</organism>
<dbReference type="InterPro" id="IPR011249">
    <property type="entry name" value="Metalloenz_LuxS/M16"/>
</dbReference>
<evidence type="ECO:0000313" key="4">
    <source>
        <dbReference type="EMBL" id="PZW25628.1"/>
    </source>
</evidence>
<protein>
    <submittedName>
        <fullName evidence="4">Putative Zn-dependent peptidase</fullName>
    </submittedName>
</protein>
<evidence type="ECO:0000256" key="1">
    <source>
        <dbReference type="ARBA" id="ARBA00007261"/>
    </source>
</evidence>
<proteinExistence type="inferred from homology"/>
<dbReference type="EMBL" id="QKUF01000017">
    <property type="protein sequence ID" value="PZW25628.1"/>
    <property type="molecule type" value="Genomic_DNA"/>
</dbReference>
<dbReference type="SUPFAM" id="SSF63411">
    <property type="entry name" value="LuxS/MPP-like metallohydrolase"/>
    <property type="match status" value="2"/>
</dbReference>
<evidence type="ECO:0000259" key="2">
    <source>
        <dbReference type="Pfam" id="PF00675"/>
    </source>
</evidence>
<dbReference type="Proteomes" id="UP000248806">
    <property type="component" value="Unassembled WGS sequence"/>
</dbReference>
<dbReference type="InterPro" id="IPR007863">
    <property type="entry name" value="Peptidase_M16_C"/>
</dbReference>
<dbReference type="PANTHER" id="PTHR11851">
    <property type="entry name" value="METALLOPROTEASE"/>
    <property type="match status" value="1"/>
</dbReference>